<feature type="binding site" evidence="6">
    <location>
        <position position="51"/>
    </location>
    <ligand>
        <name>molybdate</name>
        <dbReference type="ChEBI" id="CHEBI:36264"/>
    </ligand>
</feature>
<dbReference type="AlphaFoldDB" id="A0A1I6N2F1"/>
<keyword evidence="3 6" id="KW-0479">Metal-binding</keyword>
<evidence type="ECO:0000256" key="2">
    <source>
        <dbReference type="ARBA" id="ARBA00022505"/>
    </source>
</evidence>
<feature type="binding site" evidence="6">
    <location>
        <position position="29"/>
    </location>
    <ligand>
        <name>molybdate</name>
        <dbReference type="ChEBI" id="CHEBI:36264"/>
    </ligand>
</feature>
<comment type="subunit">
    <text evidence="5">The complex is composed of two ATP-binding proteins (ModC), two transmembrane proteins (ModB) and a solute-binding protein (ModA).</text>
</comment>
<dbReference type="GO" id="GO:0015689">
    <property type="term" value="P:molybdate ion transport"/>
    <property type="evidence" value="ECO:0007669"/>
    <property type="project" value="InterPro"/>
</dbReference>
<keyword evidence="2 6" id="KW-0500">Molybdenum</keyword>
<dbReference type="GO" id="GO:1901359">
    <property type="term" value="F:tungstate binding"/>
    <property type="evidence" value="ECO:0007669"/>
    <property type="project" value="UniProtKB-ARBA"/>
</dbReference>
<evidence type="ECO:0000256" key="6">
    <source>
        <dbReference type="PIRSR" id="PIRSR004846-1"/>
    </source>
</evidence>
<evidence type="ECO:0000256" key="3">
    <source>
        <dbReference type="ARBA" id="ARBA00022723"/>
    </source>
</evidence>
<dbReference type="GO" id="GO:0046872">
    <property type="term" value="F:metal ion binding"/>
    <property type="evidence" value="ECO:0007669"/>
    <property type="project" value="UniProtKB-KW"/>
</dbReference>
<accession>A0A1I6N2F1</accession>
<keyword evidence="9" id="KW-1185">Reference proteome</keyword>
<feature type="binding site" evidence="6">
    <location>
        <position position="161"/>
    </location>
    <ligand>
        <name>molybdate</name>
        <dbReference type="ChEBI" id="CHEBI:36264"/>
    </ligand>
</feature>
<evidence type="ECO:0000256" key="5">
    <source>
        <dbReference type="ARBA" id="ARBA00062515"/>
    </source>
</evidence>
<evidence type="ECO:0000256" key="4">
    <source>
        <dbReference type="ARBA" id="ARBA00022729"/>
    </source>
</evidence>
<evidence type="ECO:0000256" key="1">
    <source>
        <dbReference type="ARBA" id="ARBA00009175"/>
    </source>
</evidence>
<evidence type="ECO:0000256" key="7">
    <source>
        <dbReference type="SAM" id="SignalP"/>
    </source>
</evidence>
<dbReference type="Pfam" id="PF13531">
    <property type="entry name" value="SBP_bac_11"/>
    <property type="match status" value="1"/>
</dbReference>
<dbReference type="STRING" id="1123755.SAMN05444714_3100"/>
<sequence length="247" mass="25510">MRFIGLIACLILAGSAPARADVLVFAAASLKGPLDEIAAQFDDVTVSYAGSGTIARQVSLGAPADVVILANAVWMEVLIEGRHVIPESVKDVASNRLIVIGAAGSGELALTEKAFVERLGDGRLAVGLTDAVPAGIYARASLEALGLWGAVSDRLAEVDNVRAVVALVARGQAPLGITYRTDADVSDAVEEVAAFPAESHSPIRYTAAITPSDNPDTAAFLQFLSSDEGQAHLTAAGFLPPQPEPID</sequence>
<dbReference type="GO" id="GO:0030288">
    <property type="term" value="C:outer membrane-bounded periplasmic space"/>
    <property type="evidence" value="ECO:0007669"/>
    <property type="project" value="TreeGrafter"/>
</dbReference>
<evidence type="ECO:0000313" key="8">
    <source>
        <dbReference type="EMBL" id="SFS22041.1"/>
    </source>
</evidence>
<dbReference type="InterPro" id="IPR050682">
    <property type="entry name" value="ModA/WtpA"/>
</dbReference>
<feature type="binding site" evidence="6">
    <location>
        <position position="134"/>
    </location>
    <ligand>
        <name>molybdate</name>
        <dbReference type="ChEBI" id="CHEBI:36264"/>
    </ligand>
</feature>
<dbReference type="SUPFAM" id="SSF53850">
    <property type="entry name" value="Periplasmic binding protein-like II"/>
    <property type="match status" value="1"/>
</dbReference>
<feature type="binding site" evidence="6">
    <location>
        <position position="179"/>
    </location>
    <ligand>
        <name>molybdate</name>
        <dbReference type="ChEBI" id="CHEBI:36264"/>
    </ligand>
</feature>
<organism evidence="8 9">
    <name type="scientific">Yoonia litorea</name>
    <dbReference type="NCBI Taxonomy" id="1123755"/>
    <lineage>
        <taxon>Bacteria</taxon>
        <taxon>Pseudomonadati</taxon>
        <taxon>Pseudomonadota</taxon>
        <taxon>Alphaproteobacteria</taxon>
        <taxon>Rhodobacterales</taxon>
        <taxon>Paracoccaceae</taxon>
        <taxon>Yoonia</taxon>
    </lineage>
</organism>
<reference evidence="8 9" key="1">
    <citation type="submission" date="2016-10" db="EMBL/GenBank/DDBJ databases">
        <authorList>
            <person name="de Groot N.N."/>
        </authorList>
    </citation>
    <scope>NUCLEOTIDE SEQUENCE [LARGE SCALE GENOMIC DNA]</scope>
    <source>
        <strain evidence="8 9">DSM 29433</strain>
    </source>
</reference>
<dbReference type="GO" id="GO:0030973">
    <property type="term" value="F:molybdate ion binding"/>
    <property type="evidence" value="ECO:0007669"/>
    <property type="project" value="TreeGrafter"/>
</dbReference>
<dbReference type="NCBIfam" id="TIGR01256">
    <property type="entry name" value="modA"/>
    <property type="match status" value="1"/>
</dbReference>
<dbReference type="Proteomes" id="UP000198926">
    <property type="component" value="Unassembled WGS sequence"/>
</dbReference>
<dbReference type="RefSeq" id="WP_090210312.1">
    <property type="nucleotide sequence ID" value="NZ_FOZM01000003.1"/>
</dbReference>
<dbReference type="FunFam" id="3.40.190.10:FF:000035">
    <property type="entry name" value="Molybdate ABC transporter substrate-binding protein"/>
    <property type="match status" value="1"/>
</dbReference>
<dbReference type="PANTHER" id="PTHR30632">
    <property type="entry name" value="MOLYBDATE-BINDING PERIPLASMIC PROTEIN"/>
    <property type="match status" value="1"/>
</dbReference>
<dbReference type="PANTHER" id="PTHR30632:SF17">
    <property type="entry name" value="MOLYBDATE-BINDING PROTEIN MODA"/>
    <property type="match status" value="1"/>
</dbReference>
<feature type="signal peptide" evidence="7">
    <location>
        <begin position="1"/>
        <end position="20"/>
    </location>
</feature>
<dbReference type="Gene3D" id="3.40.190.10">
    <property type="entry name" value="Periplasmic binding protein-like II"/>
    <property type="match status" value="2"/>
</dbReference>
<dbReference type="OrthoDB" id="9785015at2"/>
<dbReference type="PIRSF" id="PIRSF004846">
    <property type="entry name" value="ModA"/>
    <property type="match status" value="1"/>
</dbReference>
<feature type="chain" id="PRO_5011522082" evidence="7">
    <location>
        <begin position="21"/>
        <end position="247"/>
    </location>
</feature>
<protein>
    <submittedName>
        <fullName evidence="8">Molybdate transport system substrate-binding protein</fullName>
    </submittedName>
</protein>
<gene>
    <name evidence="8" type="ORF">SAMN05444714_3100</name>
</gene>
<dbReference type="InterPro" id="IPR005950">
    <property type="entry name" value="ModA"/>
</dbReference>
<proteinExistence type="inferred from homology"/>
<name>A0A1I6N2F1_9RHOB</name>
<dbReference type="EMBL" id="FOZM01000003">
    <property type="protein sequence ID" value="SFS22041.1"/>
    <property type="molecule type" value="Genomic_DNA"/>
</dbReference>
<keyword evidence="4 7" id="KW-0732">Signal</keyword>
<comment type="similarity">
    <text evidence="1">Belongs to the bacterial solute-binding protein ModA family.</text>
</comment>
<evidence type="ECO:0000313" key="9">
    <source>
        <dbReference type="Proteomes" id="UP000198926"/>
    </source>
</evidence>